<dbReference type="EMBL" id="CM037020">
    <property type="protein sequence ID" value="KAH7670292.1"/>
    <property type="molecule type" value="Genomic_DNA"/>
</dbReference>
<organism evidence="1 2">
    <name type="scientific">Dioscorea alata</name>
    <name type="common">Purple yam</name>
    <dbReference type="NCBI Taxonomy" id="55571"/>
    <lineage>
        <taxon>Eukaryota</taxon>
        <taxon>Viridiplantae</taxon>
        <taxon>Streptophyta</taxon>
        <taxon>Embryophyta</taxon>
        <taxon>Tracheophyta</taxon>
        <taxon>Spermatophyta</taxon>
        <taxon>Magnoliopsida</taxon>
        <taxon>Liliopsida</taxon>
        <taxon>Dioscoreales</taxon>
        <taxon>Dioscoreaceae</taxon>
        <taxon>Dioscorea</taxon>
    </lineage>
</organism>
<sequence>MMTSTSESHSMVNGQISWEAMIQAEVKKFNRDEEEKQLEKRSIYHLPAFAKMIKSATVLTPQVASFGPYHHGEQHLMLVEGYKKTALIHFLIKSQQPLQYFIDVMKTYVKDLQACYEFLDAKWQDEDKFIELMITDGCFMLEVLRIHQNQSKRTSYAKHDPIFSDHGAQHKLPYIKRDMLMLENQLPLLVLKVLHQAETNNEINNLVFEFFEMEDMLHTNPDMGLHVLDLYRKGLIETHIQSNSNAAVASTNYSCSSAQENDKQPQQCELLINTEASNGPMLTAVKLHESLIQFKPSGSKKMTSISFDKGTLKLPCLIIDDATESALLNVMAFEHLHVGLEDVVSSYVCFMGELIESVADLQLLRSKKIIHMAVESDQAATNLLNSLSKEVTHDPKGHMETVRNKVKEYCRKKWRRWLANLLDLYFDTPWKTLSVIAAMVLLVLTFVQTFYSVFSYQHPSKKN</sequence>
<accession>A0ACB7V959</accession>
<evidence type="ECO:0000313" key="1">
    <source>
        <dbReference type="EMBL" id="KAH7670292.1"/>
    </source>
</evidence>
<gene>
    <name evidence="1" type="ORF">IHE45_10G016200</name>
</gene>
<comment type="caution">
    <text evidence="1">The sequence shown here is derived from an EMBL/GenBank/DDBJ whole genome shotgun (WGS) entry which is preliminary data.</text>
</comment>
<protein>
    <submittedName>
        <fullName evidence="1">Uncharacterized protein</fullName>
    </submittedName>
</protein>
<dbReference type="Proteomes" id="UP000827976">
    <property type="component" value="Chromosome 10"/>
</dbReference>
<proteinExistence type="predicted"/>
<reference evidence="2" key="1">
    <citation type="journal article" date="2022" name="Nat. Commun.">
        <title>Chromosome evolution and the genetic basis of agronomically important traits in greater yam.</title>
        <authorList>
            <person name="Bredeson J.V."/>
            <person name="Lyons J.B."/>
            <person name="Oniyinde I.O."/>
            <person name="Okereke N.R."/>
            <person name="Kolade O."/>
            <person name="Nnabue I."/>
            <person name="Nwadili C.O."/>
            <person name="Hribova E."/>
            <person name="Parker M."/>
            <person name="Nwogha J."/>
            <person name="Shu S."/>
            <person name="Carlson J."/>
            <person name="Kariba R."/>
            <person name="Muthemba S."/>
            <person name="Knop K."/>
            <person name="Barton G.J."/>
            <person name="Sherwood A.V."/>
            <person name="Lopez-Montes A."/>
            <person name="Asiedu R."/>
            <person name="Jamnadass R."/>
            <person name="Muchugi A."/>
            <person name="Goodstein D."/>
            <person name="Egesi C.N."/>
            <person name="Featherston J."/>
            <person name="Asfaw A."/>
            <person name="Simpson G.G."/>
            <person name="Dolezel J."/>
            <person name="Hendre P.S."/>
            <person name="Van Deynze A."/>
            <person name="Kumar P.L."/>
            <person name="Obidiegwu J.E."/>
            <person name="Bhattacharjee R."/>
            <person name="Rokhsar D.S."/>
        </authorList>
    </citation>
    <scope>NUCLEOTIDE SEQUENCE [LARGE SCALE GENOMIC DNA]</scope>
    <source>
        <strain evidence="2">cv. TDa95/00328</strain>
    </source>
</reference>
<keyword evidence="2" id="KW-1185">Reference proteome</keyword>
<evidence type="ECO:0000313" key="2">
    <source>
        <dbReference type="Proteomes" id="UP000827976"/>
    </source>
</evidence>
<name>A0ACB7V959_DIOAL</name>